<dbReference type="EnsemblPlants" id="Bo1g095800.1">
    <property type="protein sequence ID" value="Bo1g095800.1"/>
    <property type="gene ID" value="Bo1g095800"/>
</dbReference>
<evidence type="ECO:0000313" key="3">
    <source>
        <dbReference type="Proteomes" id="UP000032141"/>
    </source>
</evidence>
<protein>
    <recommendedName>
        <fullName evidence="4">No apical meristem-associated C-terminal domain-containing protein</fullName>
    </recommendedName>
</protein>
<feature type="region of interest" description="Disordered" evidence="1">
    <location>
        <begin position="146"/>
        <end position="165"/>
    </location>
</feature>
<evidence type="ECO:0000256" key="1">
    <source>
        <dbReference type="SAM" id="MobiDB-lite"/>
    </source>
</evidence>
<dbReference type="HOGENOM" id="CLU_091564_1_0_1"/>
<keyword evidence="3" id="KW-1185">Reference proteome</keyword>
<dbReference type="AlphaFoldDB" id="A0A0D3AAL3"/>
<proteinExistence type="predicted"/>
<feature type="region of interest" description="Disordered" evidence="1">
    <location>
        <begin position="171"/>
        <end position="195"/>
    </location>
</feature>
<evidence type="ECO:0008006" key="4">
    <source>
        <dbReference type="Google" id="ProtNLM"/>
    </source>
</evidence>
<accession>A0A0D3AAL3</accession>
<dbReference type="STRING" id="109376.A0A0D3AAL3"/>
<dbReference type="PANTHER" id="PTHR45125">
    <property type="entry name" value="F21J9.4-RELATED"/>
    <property type="match status" value="1"/>
</dbReference>
<dbReference type="PANTHER" id="PTHR45125:SF3">
    <property type="entry name" value="NO-APICAL-MERISTEM-ASSOCIATED CARBOXY-TERMINAL DOMAIN PROTEIN"/>
    <property type="match status" value="1"/>
</dbReference>
<name>A0A0D3AAL3_BRAOL</name>
<reference evidence="2" key="2">
    <citation type="submission" date="2015-03" db="UniProtKB">
        <authorList>
            <consortium name="EnsemblPlants"/>
        </authorList>
    </citation>
    <scope>IDENTIFICATION</scope>
</reference>
<dbReference type="OMA" id="CHRQVEN"/>
<reference evidence="2 3" key="1">
    <citation type="journal article" date="2014" name="Genome Biol.">
        <title>Transcriptome and methylome profiling reveals relics of genome dominance in the mesopolyploid Brassica oleracea.</title>
        <authorList>
            <person name="Parkin I.A."/>
            <person name="Koh C."/>
            <person name="Tang H."/>
            <person name="Robinson S.J."/>
            <person name="Kagale S."/>
            <person name="Clarke W.E."/>
            <person name="Town C.D."/>
            <person name="Nixon J."/>
            <person name="Krishnakumar V."/>
            <person name="Bidwell S.L."/>
            <person name="Denoeud F."/>
            <person name="Belcram H."/>
            <person name="Links M.G."/>
            <person name="Just J."/>
            <person name="Clarke C."/>
            <person name="Bender T."/>
            <person name="Huebert T."/>
            <person name="Mason A.S."/>
            <person name="Pires J.C."/>
            <person name="Barker G."/>
            <person name="Moore J."/>
            <person name="Walley P.G."/>
            <person name="Manoli S."/>
            <person name="Batley J."/>
            <person name="Edwards D."/>
            <person name="Nelson M.N."/>
            <person name="Wang X."/>
            <person name="Paterson A.H."/>
            <person name="King G."/>
            <person name="Bancroft I."/>
            <person name="Chalhoub B."/>
            <person name="Sharpe A.G."/>
        </authorList>
    </citation>
    <scope>NUCLEOTIDE SEQUENCE</scope>
    <source>
        <strain evidence="2 3">cv. TO1000</strain>
    </source>
</reference>
<dbReference type="eggNOG" id="ENOG502S1XG">
    <property type="taxonomic scope" value="Eukaryota"/>
</dbReference>
<dbReference type="Proteomes" id="UP000032141">
    <property type="component" value="Chromosome C1"/>
</dbReference>
<dbReference type="Gramene" id="Bo1g095800.1">
    <property type="protein sequence ID" value="Bo1g095800.1"/>
    <property type="gene ID" value="Bo1g095800"/>
</dbReference>
<organism evidence="2 3">
    <name type="scientific">Brassica oleracea var. oleracea</name>
    <dbReference type="NCBI Taxonomy" id="109376"/>
    <lineage>
        <taxon>Eukaryota</taxon>
        <taxon>Viridiplantae</taxon>
        <taxon>Streptophyta</taxon>
        <taxon>Embryophyta</taxon>
        <taxon>Tracheophyta</taxon>
        <taxon>Spermatophyta</taxon>
        <taxon>Magnoliopsida</taxon>
        <taxon>eudicotyledons</taxon>
        <taxon>Gunneridae</taxon>
        <taxon>Pentapetalae</taxon>
        <taxon>rosids</taxon>
        <taxon>malvids</taxon>
        <taxon>Brassicales</taxon>
        <taxon>Brassicaceae</taxon>
        <taxon>Brassiceae</taxon>
        <taxon>Brassica</taxon>
    </lineage>
</organism>
<sequence>MPLRSAGYTQEEDKFLCQVYMEISQDPITGVYQTSDQFWSRVAYAYEAGKNASWNERTKKSIHCRIQTIEKATKKLHACLKQCESRRPSGASNDDIFEQAKLMFVDDPKYNGGWKFDYVWNNIKNLEKFNDTYAKKVSNSCGFGDTNSASDSATQESPGLSSFSLNLDDEEDIIGGSSSKRPIEVKKSKLKRKKR</sequence>
<evidence type="ECO:0000313" key="2">
    <source>
        <dbReference type="EnsemblPlants" id="Bo1g095800.1"/>
    </source>
</evidence>